<accession>A0A923SES2</accession>
<dbReference type="InterPro" id="IPR036163">
    <property type="entry name" value="HMA_dom_sf"/>
</dbReference>
<reference evidence="1 2" key="1">
    <citation type="submission" date="2020-08" db="EMBL/GenBank/DDBJ databases">
        <title>Description of novel Flavobacterium F-392 isolate.</title>
        <authorList>
            <person name="Saticioglu I.B."/>
            <person name="Duman M."/>
            <person name="Altun S."/>
        </authorList>
    </citation>
    <scope>NUCLEOTIDE SEQUENCE [LARGE SCALE GENOMIC DNA]</scope>
    <source>
        <strain evidence="1 2">F-392</strain>
    </source>
</reference>
<comment type="caution">
    <text evidence="1">The sequence shown here is derived from an EMBL/GenBank/DDBJ whole genome shotgun (WGS) entry which is preliminary data.</text>
</comment>
<evidence type="ECO:0000313" key="1">
    <source>
        <dbReference type="EMBL" id="MBC5842999.1"/>
    </source>
</evidence>
<dbReference type="Gene3D" id="3.30.70.100">
    <property type="match status" value="1"/>
</dbReference>
<dbReference type="Proteomes" id="UP000641454">
    <property type="component" value="Unassembled WGS sequence"/>
</dbReference>
<dbReference type="SUPFAM" id="SSF55008">
    <property type="entry name" value="HMA, heavy metal-associated domain"/>
    <property type="match status" value="1"/>
</dbReference>
<dbReference type="GO" id="GO:0046872">
    <property type="term" value="F:metal ion binding"/>
    <property type="evidence" value="ECO:0007669"/>
    <property type="project" value="InterPro"/>
</dbReference>
<organism evidence="1 2">
    <name type="scientific">Flavobacterium muglaense</name>
    <dbReference type="NCBI Taxonomy" id="2764716"/>
    <lineage>
        <taxon>Bacteria</taxon>
        <taxon>Pseudomonadati</taxon>
        <taxon>Bacteroidota</taxon>
        <taxon>Flavobacteriia</taxon>
        <taxon>Flavobacteriales</taxon>
        <taxon>Flavobacteriaceae</taxon>
        <taxon>Flavobacterium</taxon>
    </lineage>
</organism>
<proteinExistence type="predicted"/>
<dbReference type="RefSeq" id="WP_187016693.1">
    <property type="nucleotide sequence ID" value="NZ_JACRUK010000001.1"/>
</dbReference>
<evidence type="ECO:0000313" key="2">
    <source>
        <dbReference type="Proteomes" id="UP000641454"/>
    </source>
</evidence>
<sequence length="113" mass="12885">MKKIVMIVVVLFLGVNMQAQERKNKNAKYTVNVNGNCEQCKKRIEKASYAVSGVKSAIWDVDSHDLKLILNEQKSSLLEVEKAIAKVGHDTQEVRATQEDYDNLHTCCLYERK</sequence>
<name>A0A923SES2_9FLAO</name>
<dbReference type="AlphaFoldDB" id="A0A923SES2"/>
<gene>
    <name evidence="1" type="ORF">H8R25_00900</name>
</gene>
<dbReference type="EMBL" id="JACRUL010000001">
    <property type="protein sequence ID" value="MBC5842999.1"/>
    <property type="molecule type" value="Genomic_DNA"/>
</dbReference>
<keyword evidence="2" id="KW-1185">Reference proteome</keyword>
<protein>
    <submittedName>
        <fullName evidence="1">Metal transporter</fullName>
    </submittedName>
</protein>